<dbReference type="SUPFAM" id="SSF53597">
    <property type="entry name" value="Dihydrofolate reductase-like"/>
    <property type="match status" value="1"/>
</dbReference>
<dbReference type="UniPathway" id="UPA00275">
    <property type="reaction ID" value="UER00401"/>
</dbReference>
<keyword evidence="18" id="KW-1185">Reference proteome</keyword>
<keyword evidence="8 12" id="KW-0862">Zinc</keyword>
<dbReference type="KEGG" id="mpt:Mpe_A2945"/>
<dbReference type="InterPro" id="IPR002734">
    <property type="entry name" value="RibDG_C"/>
</dbReference>
<comment type="catalytic activity">
    <reaction evidence="12">
        <text>5-amino-6-(5-phospho-D-ribitylamino)uracil + NADP(+) = 5-amino-6-(5-phospho-D-ribosylamino)uracil + NADPH + H(+)</text>
        <dbReference type="Rhea" id="RHEA:17845"/>
        <dbReference type="ChEBI" id="CHEBI:15378"/>
        <dbReference type="ChEBI" id="CHEBI:57783"/>
        <dbReference type="ChEBI" id="CHEBI:58349"/>
        <dbReference type="ChEBI" id="CHEBI:58421"/>
        <dbReference type="ChEBI" id="CHEBI:58453"/>
        <dbReference type="EC" id="1.1.1.193"/>
    </reaction>
</comment>
<evidence type="ECO:0000256" key="15">
    <source>
        <dbReference type="PIRSR" id="PIRSR006769-3"/>
    </source>
</evidence>
<feature type="binding site" evidence="14">
    <location>
        <position position="178"/>
    </location>
    <ligand>
        <name>substrate</name>
    </ligand>
</feature>
<keyword evidence="10 12" id="KW-0560">Oxidoreductase</keyword>
<comment type="function">
    <text evidence="1 12">Converts 2,5-diamino-6-(ribosylamino)-4(3h)-pyrimidinone 5'-phosphate into 5-amino-6-(ribosylamino)-2,4(1h,3h)-pyrimidinedione 5'-phosphate.</text>
</comment>
<dbReference type="EC" id="3.5.4.26" evidence="12"/>
<dbReference type="GO" id="GO:0008703">
    <property type="term" value="F:5-amino-6-(5-phosphoribosylamino)uracil reductase activity"/>
    <property type="evidence" value="ECO:0007669"/>
    <property type="project" value="UniProtKB-EC"/>
</dbReference>
<dbReference type="InterPro" id="IPR016193">
    <property type="entry name" value="Cytidine_deaminase-like"/>
</dbReference>
<feature type="domain" description="CMP/dCMP-type deaminase" evidence="16">
    <location>
        <begin position="7"/>
        <end position="129"/>
    </location>
</feature>
<evidence type="ECO:0000256" key="13">
    <source>
        <dbReference type="PIRSR" id="PIRSR006769-1"/>
    </source>
</evidence>
<organism evidence="17 18">
    <name type="scientific">Methylibium petroleiphilum (strain ATCC BAA-1232 / LMG 22953 / PM1)</name>
    <dbReference type="NCBI Taxonomy" id="420662"/>
    <lineage>
        <taxon>Bacteria</taxon>
        <taxon>Pseudomonadati</taxon>
        <taxon>Pseudomonadota</taxon>
        <taxon>Betaproteobacteria</taxon>
        <taxon>Burkholderiales</taxon>
        <taxon>Sphaerotilaceae</taxon>
        <taxon>Methylibium</taxon>
    </lineage>
</organism>
<reference evidence="17 18" key="1">
    <citation type="journal article" date="2007" name="J. Bacteriol.">
        <title>Whole-genome analysis of the methyl tert-butyl ether-degrading beta-proteobacterium Methylibium petroleiphilum PM1.</title>
        <authorList>
            <person name="Kane S.R."/>
            <person name="Chakicherla A.Y."/>
            <person name="Chain P.S.G."/>
            <person name="Schmidt R."/>
            <person name="Shin M.W."/>
            <person name="Legler T.C."/>
            <person name="Scow K.M."/>
            <person name="Larimer F.W."/>
            <person name="Lucas S.M."/>
            <person name="Richardson P.M."/>
            <person name="Hristova K.R."/>
        </authorList>
    </citation>
    <scope>NUCLEOTIDE SEQUENCE [LARGE SCALE GENOMIC DNA]</scope>
    <source>
        <strain evidence="18">ATCC BAA-1232 / LMG 22953 / PM1</strain>
    </source>
</reference>
<feature type="binding site" evidence="14">
    <location>
        <position position="206"/>
    </location>
    <ligand>
        <name>substrate</name>
    </ligand>
</feature>
<feature type="binding site" evidence="14">
    <location>
        <position position="217"/>
    </location>
    <ligand>
        <name>substrate</name>
    </ligand>
</feature>
<dbReference type="PANTHER" id="PTHR38011:SF7">
    <property type="entry name" value="2,5-DIAMINO-6-RIBOSYLAMINO-4(3H)-PYRIMIDINONE 5'-PHOSPHATE REDUCTASE"/>
    <property type="match status" value="1"/>
</dbReference>
<dbReference type="GO" id="GO:0008270">
    <property type="term" value="F:zinc ion binding"/>
    <property type="evidence" value="ECO:0007669"/>
    <property type="project" value="InterPro"/>
</dbReference>
<keyword evidence="11" id="KW-0511">Multifunctional enzyme</keyword>
<evidence type="ECO:0000313" key="18">
    <source>
        <dbReference type="Proteomes" id="UP000000366"/>
    </source>
</evidence>
<dbReference type="STRING" id="420662.Mpe_A2945"/>
<dbReference type="NCBIfam" id="TIGR00227">
    <property type="entry name" value="ribD_Cterm"/>
    <property type="match status" value="1"/>
</dbReference>
<dbReference type="GO" id="GO:0008835">
    <property type="term" value="F:diaminohydroxyphosphoribosylaminopyrimidine deaminase activity"/>
    <property type="evidence" value="ECO:0007669"/>
    <property type="project" value="UniProtKB-EC"/>
</dbReference>
<dbReference type="HOGENOM" id="CLU_036590_1_2_4"/>
<feature type="binding site" evidence="14">
    <location>
        <begin position="307"/>
        <end position="313"/>
    </location>
    <ligand>
        <name>NADP(+)</name>
        <dbReference type="ChEBI" id="CHEBI:58349"/>
    </ligand>
</feature>
<dbReference type="eggNOG" id="COG1985">
    <property type="taxonomic scope" value="Bacteria"/>
</dbReference>
<keyword evidence="12 17" id="KW-0378">Hydrolase</keyword>
<gene>
    <name evidence="17" type="ordered locus">Mpe_A2945</name>
</gene>
<evidence type="ECO:0000256" key="10">
    <source>
        <dbReference type="ARBA" id="ARBA00023002"/>
    </source>
</evidence>
<accession>A2SK09</accession>
<feature type="binding site" evidence="14">
    <location>
        <position position="232"/>
    </location>
    <ligand>
        <name>NADP(+)</name>
        <dbReference type="ChEBI" id="CHEBI:58349"/>
    </ligand>
</feature>
<dbReference type="InterPro" id="IPR050765">
    <property type="entry name" value="Riboflavin_Biosynth_HTPR"/>
</dbReference>
<evidence type="ECO:0000256" key="7">
    <source>
        <dbReference type="ARBA" id="ARBA00022723"/>
    </source>
</evidence>
<name>A2SK09_METPP</name>
<dbReference type="PIRSF" id="PIRSF006769">
    <property type="entry name" value="RibD"/>
    <property type="match status" value="1"/>
</dbReference>
<sequence>MKLTPSESWALALRNANEAIGLSDPNPRVGCVITAPDGRLLASGHTQRAGSAHAEVSALRAAQAAGHTVRGGTAWVTLEPCSHHGRTPPCCDALVEAGVAHVMVALQDPNPLVAGHGIGRLRAAGIDVTVLAPGDPVAIAARELNIGFLSRMLRQRPWVRLKIAASLDGRTALDNGLSQWITGDAARTDGHAYRKRAGAVLTGIGTVIDDDPRLDVRLVDTVLQPCRVVVDSKLDIALDARILSPPGERLVYTASALARHAAPKVRELAEQGVSVLACANADGKVDLGAMLDDLARREINELHVEAGSKLSGSFVRAGLVDEFLVYLAPLMLGAGREMARFGPLTALTEGLALEFVSVERVGADLRLIARPPGRADF</sequence>
<evidence type="ECO:0000313" key="17">
    <source>
        <dbReference type="EMBL" id="ABM95898.1"/>
    </source>
</evidence>
<feature type="binding site" evidence="14">
    <location>
        <position position="210"/>
    </location>
    <ligand>
        <name>NADP(+)</name>
        <dbReference type="ChEBI" id="CHEBI:58349"/>
    </ligand>
</feature>
<feature type="binding site" evidence="14">
    <location>
        <position position="194"/>
    </location>
    <ligand>
        <name>substrate</name>
    </ligand>
</feature>
<comment type="similarity">
    <text evidence="4 12">In the N-terminal section; belongs to the cytidine and deoxycytidylate deaminase family.</text>
</comment>
<keyword evidence="6 12" id="KW-0686">Riboflavin biosynthesis</keyword>
<feature type="binding site" evidence="14">
    <location>
        <position position="164"/>
    </location>
    <ligand>
        <name>NADP(+)</name>
        <dbReference type="ChEBI" id="CHEBI:58349"/>
    </ligand>
</feature>
<evidence type="ECO:0000256" key="2">
    <source>
        <dbReference type="ARBA" id="ARBA00004882"/>
    </source>
</evidence>
<comment type="cofactor">
    <cofactor evidence="12 15">
        <name>Zn(2+)</name>
        <dbReference type="ChEBI" id="CHEBI:29105"/>
    </cofactor>
    <text evidence="12 15">Binds 1 zinc ion.</text>
</comment>
<keyword evidence="9 12" id="KW-0521">NADP</keyword>
<protein>
    <recommendedName>
        <fullName evidence="12">Riboflavin biosynthesis protein RibD</fullName>
    </recommendedName>
    <domain>
        <recommendedName>
            <fullName evidence="12">Diaminohydroxyphosphoribosylaminopyrimidine deaminase</fullName>
            <shortName evidence="12">DRAP deaminase</shortName>
            <ecNumber evidence="12">3.5.4.26</ecNumber>
        </recommendedName>
        <alternativeName>
            <fullName evidence="12">Riboflavin-specific deaminase</fullName>
        </alternativeName>
    </domain>
    <domain>
        <recommendedName>
            <fullName evidence="12">5-amino-6-(5-phosphoribosylamino)uracil reductase</fullName>
            <ecNumber evidence="12">1.1.1.193</ecNumber>
        </recommendedName>
        <alternativeName>
            <fullName evidence="12">HTP reductase</fullName>
        </alternativeName>
    </domain>
</protein>
<evidence type="ECO:0000259" key="16">
    <source>
        <dbReference type="PROSITE" id="PS51747"/>
    </source>
</evidence>
<evidence type="ECO:0000256" key="11">
    <source>
        <dbReference type="ARBA" id="ARBA00023268"/>
    </source>
</evidence>
<feature type="binding site" evidence="14">
    <location>
        <position position="180"/>
    </location>
    <ligand>
        <name>NADP(+)</name>
        <dbReference type="ChEBI" id="CHEBI:58349"/>
    </ligand>
</feature>
<feature type="binding site" evidence="15">
    <location>
        <position position="53"/>
    </location>
    <ligand>
        <name>Zn(2+)</name>
        <dbReference type="ChEBI" id="CHEBI:29105"/>
        <note>catalytic</note>
    </ligand>
</feature>
<dbReference type="EMBL" id="CP000555">
    <property type="protein sequence ID" value="ABM95898.1"/>
    <property type="molecule type" value="Genomic_DNA"/>
</dbReference>
<evidence type="ECO:0000256" key="14">
    <source>
        <dbReference type="PIRSR" id="PIRSR006769-2"/>
    </source>
</evidence>
<dbReference type="EC" id="1.1.1.193" evidence="12"/>
<dbReference type="AlphaFoldDB" id="A2SK09"/>
<dbReference type="PROSITE" id="PS51747">
    <property type="entry name" value="CYT_DCMP_DEAMINASES_2"/>
    <property type="match status" value="1"/>
</dbReference>
<comment type="catalytic activity">
    <reaction evidence="12">
        <text>2,5-diamino-6-hydroxy-4-(5-phosphoribosylamino)-pyrimidine + H2O + H(+) = 5-amino-6-(5-phospho-D-ribosylamino)uracil + NH4(+)</text>
        <dbReference type="Rhea" id="RHEA:21868"/>
        <dbReference type="ChEBI" id="CHEBI:15377"/>
        <dbReference type="ChEBI" id="CHEBI:15378"/>
        <dbReference type="ChEBI" id="CHEBI:28938"/>
        <dbReference type="ChEBI" id="CHEBI:58453"/>
        <dbReference type="ChEBI" id="CHEBI:58614"/>
        <dbReference type="EC" id="3.5.4.26"/>
    </reaction>
</comment>
<dbReference type="InterPro" id="IPR004794">
    <property type="entry name" value="Eubact_RibD"/>
</dbReference>
<dbReference type="NCBIfam" id="TIGR00326">
    <property type="entry name" value="eubact_ribD"/>
    <property type="match status" value="1"/>
</dbReference>
<comment type="similarity">
    <text evidence="5 12">In the C-terminal section; belongs to the HTP reductase family.</text>
</comment>
<dbReference type="Gene3D" id="3.40.140.10">
    <property type="entry name" value="Cytidine Deaminase, domain 2"/>
    <property type="match status" value="1"/>
</dbReference>
<dbReference type="CDD" id="cd01284">
    <property type="entry name" value="Riboflavin_deaminase-reductase"/>
    <property type="match status" value="1"/>
</dbReference>
<feature type="binding site" evidence="14">
    <location>
        <position position="214"/>
    </location>
    <ligand>
        <name>substrate</name>
    </ligand>
</feature>
<dbReference type="GO" id="GO:0050661">
    <property type="term" value="F:NADP binding"/>
    <property type="evidence" value="ECO:0007669"/>
    <property type="project" value="InterPro"/>
</dbReference>
<dbReference type="Gene3D" id="3.40.430.10">
    <property type="entry name" value="Dihydrofolate Reductase, subunit A"/>
    <property type="match status" value="1"/>
</dbReference>
<dbReference type="Pfam" id="PF00383">
    <property type="entry name" value="dCMP_cyt_deam_1"/>
    <property type="match status" value="1"/>
</dbReference>
<comment type="pathway">
    <text evidence="2 12">Cofactor biosynthesis; riboflavin biosynthesis; 5-amino-6-(D-ribitylamino)uracil from GTP: step 2/4.</text>
</comment>
<evidence type="ECO:0000256" key="5">
    <source>
        <dbReference type="ARBA" id="ARBA00007417"/>
    </source>
</evidence>
<feature type="binding site" evidence="15">
    <location>
        <position position="90"/>
    </location>
    <ligand>
        <name>Zn(2+)</name>
        <dbReference type="ChEBI" id="CHEBI:29105"/>
        <note>catalytic</note>
    </ligand>
</feature>
<evidence type="ECO:0000256" key="6">
    <source>
        <dbReference type="ARBA" id="ARBA00022619"/>
    </source>
</evidence>
<dbReference type="PROSITE" id="PS00903">
    <property type="entry name" value="CYT_DCMP_DEAMINASES_1"/>
    <property type="match status" value="1"/>
</dbReference>
<proteinExistence type="inferred from homology"/>
<dbReference type="InterPro" id="IPR016192">
    <property type="entry name" value="APOBEC/CMP_deaminase_Zn-bd"/>
</dbReference>
<feature type="active site" description="Proton donor" evidence="13">
    <location>
        <position position="55"/>
    </location>
</feature>
<dbReference type="InterPro" id="IPR024072">
    <property type="entry name" value="DHFR-like_dom_sf"/>
</dbReference>
<dbReference type="PANTHER" id="PTHR38011">
    <property type="entry name" value="DIHYDROFOLATE REDUCTASE FAMILY PROTEIN (AFU_ORTHOLOGUE AFUA_8G06820)"/>
    <property type="match status" value="1"/>
</dbReference>
<dbReference type="eggNOG" id="COG0117">
    <property type="taxonomic scope" value="Bacteria"/>
</dbReference>
<dbReference type="GO" id="GO:0009231">
    <property type="term" value="P:riboflavin biosynthetic process"/>
    <property type="evidence" value="ECO:0007669"/>
    <property type="project" value="UniProtKB-UniPathway"/>
</dbReference>
<dbReference type="Pfam" id="PF01872">
    <property type="entry name" value="RibD_C"/>
    <property type="match status" value="1"/>
</dbReference>
<dbReference type="SUPFAM" id="SSF53927">
    <property type="entry name" value="Cytidine deaminase-like"/>
    <property type="match status" value="1"/>
</dbReference>
<evidence type="ECO:0000256" key="12">
    <source>
        <dbReference type="PIRNR" id="PIRNR006769"/>
    </source>
</evidence>
<feature type="binding site" evidence="15">
    <location>
        <position position="81"/>
    </location>
    <ligand>
        <name>Zn(2+)</name>
        <dbReference type="ChEBI" id="CHEBI:29105"/>
        <note>catalytic</note>
    </ligand>
</feature>
<evidence type="ECO:0000256" key="3">
    <source>
        <dbReference type="ARBA" id="ARBA00004910"/>
    </source>
</evidence>
<dbReference type="RefSeq" id="WP_011830527.1">
    <property type="nucleotide sequence ID" value="NC_008825.1"/>
</dbReference>
<keyword evidence="7 12" id="KW-0479">Metal-binding</keyword>
<evidence type="ECO:0000256" key="4">
    <source>
        <dbReference type="ARBA" id="ARBA00005259"/>
    </source>
</evidence>
<evidence type="ECO:0000256" key="8">
    <source>
        <dbReference type="ARBA" id="ARBA00022833"/>
    </source>
</evidence>
<comment type="pathway">
    <text evidence="3 12">Cofactor biosynthesis; riboflavin biosynthesis; 5-amino-6-(D-ribitylamino)uracil from GTP: step 3/4.</text>
</comment>
<dbReference type="InterPro" id="IPR002125">
    <property type="entry name" value="CMP_dCMP_dom"/>
</dbReference>
<dbReference type="Proteomes" id="UP000000366">
    <property type="component" value="Chromosome"/>
</dbReference>
<evidence type="ECO:0000256" key="9">
    <source>
        <dbReference type="ARBA" id="ARBA00022857"/>
    </source>
</evidence>
<evidence type="ECO:0000256" key="1">
    <source>
        <dbReference type="ARBA" id="ARBA00002151"/>
    </source>
</evidence>
<dbReference type="InterPro" id="IPR011549">
    <property type="entry name" value="RibD_C"/>
</dbReference>
<feature type="binding site" evidence="14">
    <location>
        <position position="305"/>
    </location>
    <ligand>
        <name>substrate</name>
    </ligand>
</feature>